<evidence type="ECO:0000313" key="1">
    <source>
        <dbReference type="EMBL" id="GME93338.1"/>
    </source>
</evidence>
<keyword evidence="2" id="KW-1185">Reference proteome</keyword>
<name>A0ACB5TRH4_AMBMO</name>
<comment type="caution">
    <text evidence="1">The sequence shown here is derived from an EMBL/GenBank/DDBJ whole genome shotgun (WGS) entry which is preliminary data.</text>
</comment>
<sequence>MCLQKEYDVFGYAKSSKLVSSEDYFQTVYTSQGSSLDNAFIWDVNVYKSFIVATIQKDRFSYSSEFEFFVSKDAVSFKKAYFEDPIKSWMFNVLPSTPNSLHVAVYGTANSQDSNPIADVYQSNSDGVFFEKVFGNVYASAFGESPIQKVQEIDGIWILGYSAGRGKTGMMDSKSQISFDDGKTWSNLRVTDDDNCKVEDGCSLHLLYLTEKGGDGRFVTGPTPGILVGIGNTGDVLSHDFKTLGTYVSRDAGLTWKKARDTPSVFAFGDLGNIIVTIPMSIKYFLYGSKEDLSREFSYSLDQGKTWTSVDLGMEILPTDLITTKDGTAQRLVLVGMDGGDNAYSVFSIDFSKAFDKTCGDNDKEEWYARQDPKTDHPICVYGHLEKFIRRKQDAKCFMNQLYTDIEVIEEPCECTIDDTECKSGFLKNEEGECKPVFAVLAQEYCKDTTKKVKLTSRKMIPGNPCNMKGFKIQENDVELDCSEAGGVEDDSKIRTSTVPLDESIARYFYLDPGEDAMRG</sequence>
<protein>
    <submittedName>
        <fullName evidence="1">Unnamed protein product</fullName>
    </submittedName>
</protein>
<dbReference type="Proteomes" id="UP001165064">
    <property type="component" value="Unassembled WGS sequence"/>
</dbReference>
<reference evidence="1" key="1">
    <citation type="submission" date="2023-04" db="EMBL/GenBank/DDBJ databases">
        <title>Ambrosiozyma monospora NBRC 10751.</title>
        <authorList>
            <person name="Ichikawa N."/>
            <person name="Sato H."/>
            <person name="Tonouchi N."/>
        </authorList>
    </citation>
    <scope>NUCLEOTIDE SEQUENCE</scope>
    <source>
        <strain evidence="1">NBRC 10751</strain>
    </source>
</reference>
<proteinExistence type="predicted"/>
<organism evidence="1 2">
    <name type="scientific">Ambrosiozyma monospora</name>
    <name type="common">Yeast</name>
    <name type="synonym">Endomycopsis monosporus</name>
    <dbReference type="NCBI Taxonomy" id="43982"/>
    <lineage>
        <taxon>Eukaryota</taxon>
        <taxon>Fungi</taxon>
        <taxon>Dikarya</taxon>
        <taxon>Ascomycota</taxon>
        <taxon>Saccharomycotina</taxon>
        <taxon>Pichiomycetes</taxon>
        <taxon>Pichiales</taxon>
        <taxon>Pichiaceae</taxon>
        <taxon>Ambrosiozyma</taxon>
    </lineage>
</organism>
<accession>A0ACB5TRH4</accession>
<gene>
    <name evidence="1" type="ORF">Amon02_000929700</name>
</gene>
<evidence type="ECO:0000313" key="2">
    <source>
        <dbReference type="Proteomes" id="UP001165064"/>
    </source>
</evidence>
<dbReference type="EMBL" id="BSXS01008692">
    <property type="protein sequence ID" value="GME93338.1"/>
    <property type="molecule type" value="Genomic_DNA"/>
</dbReference>